<gene>
    <name evidence="9" type="ORF">FOE74_14725</name>
</gene>
<feature type="transmembrane region" description="Helical" evidence="8">
    <location>
        <begin position="403"/>
        <end position="424"/>
    </location>
</feature>
<reference evidence="9 10" key="2">
    <citation type="submission" date="2019-09" db="EMBL/GenBank/DDBJ databases">
        <title>A bacterium isolated from glacier soil.</title>
        <authorList>
            <person name="Liu Q."/>
        </authorList>
    </citation>
    <scope>NUCLEOTIDE SEQUENCE [LARGE SCALE GENOMIC DNA]</scope>
    <source>
        <strain evidence="9 10">MDT1-10-3</strain>
    </source>
</reference>
<keyword evidence="6" id="KW-0406">Ion transport</keyword>
<keyword evidence="5 8" id="KW-1133">Transmembrane helix</keyword>
<evidence type="ECO:0000313" key="10">
    <source>
        <dbReference type="Proteomes" id="UP000323866"/>
    </source>
</evidence>
<protein>
    <submittedName>
        <fullName evidence="9">ATPase</fullName>
    </submittedName>
</protein>
<evidence type="ECO:0000256" key="1">
    <source>
        <dbReference type="ARBA" id="ARBA00004651"/>
    </source>
</evidence>
<evidence type="ECO:0000256" key="7">
    <source>
        <dbReference type="ARBA" id="ARBA00023136"/>
    </source>
</evidence>
<dbReference type="GO" id="GO:0008324">
    <property type="term" value="F:monoatomic cation transmembrane transporter activity"/>
    <property type="evidence" value="ECO:0007669"/>
    <property type="project" value="InterPro"/>
</dbReference>
<comment type="caution">
    <text evidence="9">The sequence shown here is derived from an EMBL/GenBank/DDBJ whole genome shotgun (WGS) entry which is preliminary data.</text>
</comment>
<feature type="transmembrane region" description="Helical" evidence="8">
    <location>
        <begin position="524"/>
        <end position="545"/>
    </location>
</feature>
<feature type="transmembrane region" description="Helical" evidence="8">
    <location>
        <begin position="143"/>
        <end position="160"/>
    </location>
</feature>
<dbReference type="GO" id="GO:0030001">
    <property type="term" value="P:metal ion transport"/>
    <property type="evidence" value="ECO:0007669"/>
    <property type="project" value="UniProtKB-ARBA"/>
</dbReference>
<sequence>MGGVLVHPRLFWQMNVKKNKFPISPLKAALGQTPMVVRVVDTLLLYLSSVGLVVFLYDIGFEHPAYVPALLHYFYHTFFLVVLAGLGLRTGVLLANGVRRPSLIFESLLLLFMLFTLVSRFMMHNQFTSASTLLRFFDSEQPVYFIIFYVFFIEMSKKTLLFYRSTVHPAQMFVLSFVFLVLVGTFLLLLPQATFAGISFIDALFTATSAVCVTGLVTLDTATVFTPTGKVIILILIQVGGLGIMTFASFFGIFFQGSSLKSSLFIKDWLNEDNLGQITGTLFKIVSFTLGLELVGALLVYASLQGIPAEVLPDKLSFALFHAVSAFCNAGFSTLSMGLYDPMLRFNYPLQIIIAVLIIIGGLGFPIVFNLFKFVRYKFLAWLDRLTPNTPIKHTPRLLNVNTLLVIITSTILLVVGMVLYFLLEYNNTLAEHSLTGKVVGAFFGSVTPRTAGFNTVNMSALAAPTILLYLLLMWIGASPASVGGGIKTTTFAVAILNIVNLARGKDRVEVFKREIDNESVSKAFAIILLSLLVIGVAVFLITIFDPQMELSAVAFECFSGFSTVGLTVGITHLLSTPSKVVLILTMFLGRVGTLTLIIGLLRKVSTLRYRYPKETIIIT</sequence>
<feature type="transmembrane region" description="Helical" evidence="8">
    <location>
        <begin position="485"/>
        <end position="504"/>
    </location>
</feature>
<feature type="transmembrane region" description="Helical" evidence="8">
    <location>
        <begin position="581"/>
        <end position="602"/>
    </location>
</feature>
<evidence type="ECO:0000256" key="8">
    <source>
        <dbReference type="SAM" id="Phobius"/>
    </source>
</evidence>
<keyword evidence="4 8" id="KW-0812">Transmembrane</keyword>
<proteinExistence type="predicted"/>
<feature type="transmembrane region" description="Helical" evidence="8">
    <location>
        <begin position="43"/>
        <end position="61"/>
    </location>
</feature>
<dbReference type="InterPro" id="IPR003445">
    <property type="entry name" value="Cat_transpt"/>
</dbReference>
<feature type="transmembrane region" description="Helical" evidence="8">
    <location>
        <begin position="231"/>
        <end position="255"/>
    </location>
</feature>
<accession>A0A5M8Q8U9</accession>
<keyword evidence="3" id="KW-1003">Cell membrane</keyword>
<feature type="transmembrane region" description="Helical" evidence="8">
    <location>
        <begin position="172"/>
        <end position="190"/>
    </location>
</feature>
<evidence type="ECO:0000256" key="5">
    <source>
        <dbReference type="ARBA" id="ARBA00022989"/>
    </source>
</evidence>
<feature type="transmembrane region" description="Helical" evidence="8">
    <location>
        <begin position="275"/>
        <end position="304"/>
    </location>
</feature>
<evidence type="ECO:0000256" key="6">
    <source>
        <dbReference type="ARBA" id="ARBA00023065"/>
    </source>
</evidence>
<dbReference type="GO" id="GO:0005886">
    <property type="term" value="C:plasma membrane"/>
    <property type="evidence" value="ECO:0007669"/>
    <property type="project" value="UniProtKB-SubCell"/>
</dbReference>
<evidence type="ECO:0000256" key="3">
    <source>
        <dbReference type="ARBA" id="ARBA00022475"/>
    </source>
</evidence>
<dbReference type="Pfam" id="PF02386">
    <property type="entry name" value="TrkH"/>
    <property type="match status" value="1"/>
</dbReference>
<evidence type="ECO:0000256" key="2">
    <source>
        <dbReference type="ARBA" id="ARBA00022448"/>
    </source>
</evidence>
<name>A0A5M8Q8U9_9BACT</name>
<feature type="transmembrane region" description="Helical" evidence="8">
    <location>
        <begin position="196"/>
        <end position="219"/>
    </location>
</feature>
<reference evidence="9 10" key="1">
    <citation type="submission" date="2019-07" db="EMBL/GenBank/DDBJ databases">
        <authorList>
            <person name="Qu J.-H."/>
        </authorList>
    </citation>
    <scope>NUCLEOTIDE SEQUENCE [LARGE SCALE GENOMIC DNA]</scope>
    <source>
        <strain evidence="9 10">MDT1-10-3</strain>
    </source>
</reference>
<dbReference type="AlphaFoldDB" id="A0A5M8Q8U9"/>
<feature type="transmembrane region" description="Helical" evidence="8">
    <location>
        <begin position="459"/>
        <end position="478"/>
    </location>
</feature>
<keyword evidence="7 8" id="KW-0472">Membrane</keyword>
<evidence type="ECO:0000256" key="4">
    <source>
        <dbReference type="ARBA" id="ARBA00022692"/>
    </source>
</evidence>
<dbReference type="Proteomes" id="UP000323866">
    <property type="component" value="Unassembled WGS sequence"/>
</dbReference>
<dbReference type="PANTHER" id="PTHR32024:SF1">
    <property type="entry name" value="KTR SYSTEM POTASSIUM UPTAKE PROTEIN B"/>
    <property type="match status" value="1"/>
</dbReference>
<feature type="transmembrane region" description="Helical" evidence="8">
    <location>
        <begin position="316"/>
        <end position="340"/>
    </location>
</feature>
<organism evidence="9 10">
    <name type="scientific">Rufibacter glacialis</name>
    <dbReference type="NCBI Taxonomy" id="1259555"/>
    <lineage>
        <taxon>Bacteria</taxon>
        <taxon>Pseudomonadati</taxon>
        <taxon>Bacteroidota</taxon>
        <taxon>Cytophagia</taxon>
        <taxon>Cytophagales</taxon>
        <taxon>Hymenobacteraceae</taxon>
        <taxon>Rufibacter</taxon>
    </lineage>
</organism>
<dbReference type="OrthoDB" id="9810952at2"/>
<evidence type="ECO:0000313" key="9">
    <source>
        <dbReference type="EMBL" id="KAA6432357.1"/>
    </source>
</evidence>
<feature type="transmembrane region" description="Helical" evidence="8">
    <location>
        <begin position="103"/>
        <end position="123"/>
    </location>
</feature>
<feature type="transmembrane region" description="Helical" evidence="8">
    <location>
        <begin position="73"/>
        <end position="96"/>
    </location>
</feature>
<dbReference type="PANTHER" id="PTHR32024">
    <property type="entry name" value="TRK SYSTEM POTASSIUM UPTAKE PROTEIN TRKG-RELATED"/>
    <property type="match status" value="1"/>
</dbReference>
<dbReference type="EMBL" id="VKKZ01000022">
    <property type="protein sequence ID" value="KAA6432357.1"/>
    <property type="molecule type" value="Genomic_DNA"/>
</dbReference>
<feature type="transmembrane region" description="Helical" evidence="8">
    <location>
        <begin position="352"/>
        <end position="372"/>
    </location>
</feature>
<comment type="subcellular location">
    <subcellularLocation>
        <location evidence="1">Cell membrane</location>
        <topology evidence="1">Multi-pass membrane protein</topology>
    </subcellularLocation>
</comment>
<keyword evidence="2" id="KW-0813">Transport</keyword>